<keyword evidence="3" id="KW-1185">Reference proteome</keyword>
<proteinExistence type="predicted"/>
<reference evidence="2 3" key="1">
    <citation type="journal article" date="2013" name="PLoS Genet.">
        <title>Distinctive expansion of potential virulence genes in the genome of the oomycete fish pathogen Saprolegnia parasitica.</title>
        <authorList>
            <person name="Jiang R.H."/>
            <person name="de Bruijn I."/>
            <person name="Haas B.J."/>
            <person name="Belmonte R."/>
            <person name="Lobach L."/>
            <person name="Christie J."/>
            <person name="van den Ackerveken G."/>
            <person name="Bottin A."/>
            <person name="Bulone V."/>
            <person name="Diaz-Moreno S.M."/>
            <person name="Dumas B."/>
            <person name="Fan L."/>
            <person name="Gaulin E."/>
            <person name="Govers F."/>
            <person name="Grenville-Briggs L.J."/>
            <person name="Horner N.R."/>
            <person name="Levin J.Z."/>
            <person name="Mammella M."/>
            <person name="Meijer H.J."/>
            <person name="Morris P."/>
            <person name="Nusbaum C."/>
            <person name="Oome S."/>
            <person name="Phillips A.J."/>
            <person name="van Rooyen D."/>
            <person name="Rzeszutek E."/>
            <person name="Saraiva M."/>
            <person name="Secombes C.J."/>
            <person name="Seidl M.F."/>
            <person name="Snel B."/>
            <person name="Stassen J.H."/>
            <person name="Sykes S."/>
            <person name="Tripathy S."/>
            <person name="van den Berg H."/>
            <person name="Vega-Arreguin J.C."/>
            <person name="Wawra S."/>
            <person name="Young S.K."/>
            <person name="Zeng Q."/>
            <person name="Dieguez-Uribeondo J."/>
            <person name="Russ C."/>
            <person name="Tyler B.M."/>
            <person name="van West P."/>
        </authorList>
    </citation>
    <scope>NUCLEOTIDE SEQUENCE [LARGE SCALE GENOMIC DNA]</scope>
    <source>
        <strain evidence="2 3">CBS 223.65</strain>
    </source>
</reference>
<name>A0A067CH30_SAPPC</name>
<organism evidence="2 3">
    <name type="scientific">Saprolegnia parasitica (strain CBS 223.65)</name>
    <dbReference type="NCBI Taxonomy" id="695850"/>
    <lineage>
        <taxon>Eukaryota</taxon>
        <taxon>Sar</taxon>
        <taxon>Stramenopiles</taxon>
        <taxon>Oomycota</taxon>
        <taxon>Saprolegniomycetes</taxon>
        <taxon>Saprolegniales</taxon>
        <taxon>Saprolegniaceae</taxon>
        <taxon>Saprolegnia</taxon>
    </lineage>
</organism>
<dbReference type="VEuPathDB" id="FungiDB:SPRG_06734"/>
<dbReference type="OMA" id="EMHAENQ"/>
<dbReference type="RefSeq" id="XP_012200931.1">
    <property type="nucleotide sequence ID" value="XM_012345541.1"/>
</dbReference>
<evidence type="ECO:0000313" key="3">
    <source>
        <dbReference type="Proteomes" id="UP000030745"/>
    </source>
</evidence>
<keyword evidence="1" id="KW-0175">Coiled coil</keyword>
<evidence type="ECO:0000313" key="2">
    <source>
        <dbReference type="EMBL" id="KDO28495.1"/>
    </source>
</evidence>
<dbReference type="Proteomes" id="UP000030745">
    <property type="component" value="Unassembled WGS sequence"/>
</dbReference>
<dbReference type="KEGG" id="spar:SPRG_06734"/>
<dbReference type="EMBL" id="KK583211">
    <property type="protein sequence ID" value="KDO28495.1"/>
    <property type="molecule type" value="Genomic_DNA"/>
</dbReference>
<dbReference type="OrthoDB" id="10305097at2759"/>
<accession>A0A067CH30</accession>
<feature type="coiled-coil region" evidence="1">
    <location>
        <begin position="75"/>
        <end position="102"/>
    </location>
</feature>
<evidence type="ECO:0000256" key="1">
    <source>
        <dbReference type="SAM" id="Coils"/>
    </source>
</evidence>
<sequence length="120" mass="13738">MNALRAITTKRIGANARLAARRFTTEAAPEVPKPTTKLSYDDKWHRHSKKYIAGTFIAAYVLGSMVSRGSSCDSKRELRHRMREMHAENQHLAARIDGLQRALDEQRRYQAPSAVEPYRK</sequence>
<feature type="non-terminal residue" evidence="2">
    <location>
        <position position="1"/>
    </location>
</feature>
<dbReference type="GeneID" id="24129062"/>
<dbReference type="AlphaFoldDB" id="A0A067CH30"/>
<protein>
    <submittedName>
        <fullName evidence="2">Uncharacterized protein</fullName>
    </submittedName>
</protein>
<gene>
    <name evidence="2" type="ORF">SPRG_06734</name>
</gene>